<protein>
    <submittedName>
        <fullName evidence="1">Uncharacterized protein</fullName>
    </submittedName>
</protein>
<dbReference type="RefSeq" id="WP_220201739.1">
    <property type="nucleotide sequence ID" value="NZ_BNJK01000001.1"/>
</dbReference>
<sequence>MTYRAVRIDENPLKYFLQEHTSDSQFLQVADIVLRENKDPREIFAHMIRIATGSKWSHSAIISLLSDSYKGFNNTFLVEAMTKGIRIASWRNEVVPFDQFTVGIKRPRLDWYVETEYERSRHDPSDPEDTHGVGYLRHVRGIAIDQLSGLYDKKTVFELTALFARRVAKRHLQAVPQVAEAADALANMFKKEDEDEYDMTNILRFVCSGLVQYSFFEALRRRIMNAFDIPAHREVAEQNLQNMHRVVFRDDPEGIIADYIHQLQIGKLDIHDSAPEEVLDLLKTALPADFNDSPNLEWRYVILKGAVWRIEETTNVYQPQSDDEKEILALLAVEKSSAQ</sequence>
<gene>
    <name evidence="1" type="ORF">KSF_008470</name>
</gene>
<accession>A0A8J3IGI0</accession>
<dbReference type="Proteomes" id="UP000597444">
    <property type="component" value="Unassembled WGS sequence"/>
</dbReference>
<proteinExistence type="predicted"/>
<comment type="caution">
    <text evidence="1">The sequence shown here is derived from an EMBL/GenBank/DDBJ whole genome shotgun (WGS) entry which is preliminary data.</text>
</comment>
<reference evidence="1" key="1">
    <citation type="submission" date="2020-10" db="EMBL/GenBank/DDBJ databases">
        <title>Taxonomic study of unclassified bacteria belonging to the class Ktedonobacteria.</title>
        <authorList>
            <person name="Yabe S."/>
            <person name="Wang C.M."/>
            <person name="Zheng Y."/>
            <person name="Sakai Y."/>
            <person name="Cavaletti L."/>
            <person name="Monciardini P."/>
            <person name="Donadio S."/>
        </authorList>
    </citation>
    <scope>NUCLEOTIDE SEQUENCE</scope>
    <source>
        <strain evidence="1">ID150040</strain>
    </source>
</reference>
<dbReference type="Gene3D" id="3.90.1720.10">
    <property type="entry name" value="endopeptidase domain like (from Nostoc punctiforme)"/>
    <property type="match status" value="1"/>
</dbReference>
<dbReference type="EMBL" id="BNJK01000001">
    <property type="protein sequence ID" value="GHO90799.1"/>
    <property type="molecule type" value="Genomic_DNA"/>
</dbReference>
<evidence type="ECO:0000313" key="1">
    <source>
        <dbReference type="EMBL" id="GHO90799.1"/>
    </source>
</evidence>
<keyword evidence="2" id="KW-1185">Reference proteome</keyword>
<organism evidence="1 2">
    <name type="scientific">Reticulibacter mediterranei</name>
    <dbReference type="NCBI Taxonomy" id="2778369"/>
    <lineage>
        <taxon>Bacteria</taxon>
        <taxon>Bacillati</taxon>
        <taxon>Chloroflexota</taxon>
        <taxon>Ktedonobacteria</taxon>
        <taxon>Ktedonobacterales</taxon>
        <taxon>Reticulibacteraceae</taxon>
        <taxon>Reticulibacter</taxon>
    </lineage>
</organism>
<evidence type="ECO:0000313" key="2">
    <source>
        <dbReference type="Proteomes" id="UP000597444"/>
    </source>
</evidence>
<dbReference type="AlphaFoldDB" id="A0A8J3IGI0"/>
<name>A0A8J3IGI0_9CHLR</name>